<dbReference type="HOGENOM" id="CLU_3234247_0_0_6"/>
<dbReference type="AlphaFoldDB" id="A0A0C5VWJ0"/>
<organism evidence="1 2">
    <name type="scientific">Gynuella sunshinyii YC6258</name>
    <dbReference type="NCBI Taxonomy" id="1445510"/>
    <lineage>
        <taxon>Bacteria</taxon>
        <taxon>Pseudomonadati</taxon>
        <taxon>Pseudomonadota</taxon>
        <taxon>Gammaproteobacteria</taxon>
        <taxon>Oceanospirillales</taxon>
        <taxon>Saccharospirillaceae</taxon>
        <taxon>Gynuella</taxon>
    </lineage>
</organism>
<accession>A0A0C5VWJ0</accession>
<reference evidence="1 2" key="1">
    <citation type="submission" date="2014-01" db="EMBL/GenBank/DDBJ databases">
        <title>Full genme sequencing of cellulolytic bacterium Gynuella sunshinyii YC6258T gen. nov., sp. nov.</title>
        <authorList>
            <person name="Khan H."/>
            <person name="Chung E.J."/>
            <person name="Chung Y.R."/>
        </authorList>
    </citation>
    <scope>NUCLEOTIDE SEQUENCE [LARGE SCALE GENOMIC DNA]</scope>
    <source>
        <strain evidence="1 2">YC6258</strain>
    </source>
</reference>
<protein>
    <submittedName>
        <fullName evidence="1">Uncharacterized protein</fullName>
    </submittedName>
</protein>
<proteinExistence type="predicted"/>
<sequence>MKHPSGYTIEDVIKAGTERKSQFDFDQYKPDFIGLVSLNSDRE</sequence>
<evidence type="ECO:0000313" key="1">
    <source>
        <dbReference type="EMBL" id="AJQ94774.1"/>
    </source>
</evidence>
<gene>
    <name evidence="1" type="ORF">YC6258_02736</name>
</gene>
<name>A0A0C5VWJ0_9GAMM</name>
<dbReference type="Proteomes" id="UP000032266">
    <property type="component" value="Chromosome"/>
</dbReference>
<evidence type="ECO:0000313" key="2">
    <source>
        <dbReference type="Proteomes" id="UP000032266"/>
    </source>
</evidence>
<dbReference type="KEGG" id="gsn:YC6258_02736"/>
<dbReference type="EMBL" id="CP007142">
    <property type="protein sequence ID" value="AJQ94774.1"/>
    <property type="molecule type" value="Genomic_DNA"/>
</dbReference>
<keyword evidence="2" id="KW-1185">Reference proteome</keyword>